<organism evidence="1 2">
    <name type="scientific">Lentzea albidocapillata</name>
    <dbReference type="NCBI Taxonomy" id="40571"/>
    <lineage>
        <taxon>Bacteria</taxon>
        <taxon>Bacillati</taxon>
        <taxon>Actinomycetota</taxon>
        <taxon>Actinomycetes</taxon>
        <taxon>Pseudonocardiales</taxon>
        <taxon>Pseudonocardiaceae</taxon>
        <taxon>Lentzea</taxon>
    </lineage>
</organism>
<evidence type="ECO:0000313" key="1">
    <source>
        <dbReference type="EMBL" id="SMC71372.1"/>
    </source>
</evidence>
<protein>
    <submittedName>
        <fullName evidence="1">Uncharacterized protein</fullName>
    </submittedName>
</protein>
<dbReference type="AlphaFoldDB" id="A0A1W2BF61"/>
<name>A0A1W2BF61_9PSEU</name>
<evidence type="ECO:0000313" key="2">
    <source>
        <dbReference type="Proteomes" id="UP000192840"/>
    </source>
</evidence>
<gene>
    <name evidence="1" type="ORF">SAMN05660733_01440</name>
</gene>
<sequence length="142" mass="15659">MLVAVLSVFGALGAQWLNTMRAFRLAEIERRAKREERHQQNREDTYAKFLVAARALRPALRSAAGTGEAALAALRDAAAYIELNAPELADRALAAVLDSGERWAELVLTSPATAPVIKEADEEFHQAVRTMRDLMRNDLASE</sequence>
<reference evidence="2" key="1">
    <citation type="submission" date="2017-04" db="EMBL/GenBank/DDBJ databases">
        <authorList>
            <person name="Varghese N."/>
            <person name="Submissions S."/>
        </authorList>
    </citation>
    <scope>NUCLEOTIDE SEQUENCE [LARGE SCALE GENOMIC DNA]</scope>
    <source>
        <strain evidence="2">DSM 44073</strain>
    </source>
</reference>
<dbReference type="STRING" id="40571.SAMN05660733_01440"/>
<proteinExistence type="predicted"/>
<dbReference type="Proteomes" id="UP000192840">
    <property type="component" value="Unassembled WGS sequence"/>
</dbReference>
<accession>A0A1W2BF61</accession>
<keyword evidence="2" id="KW-1185">Reference proteome</keyword>
<dbReference type="EMBL" id="FWYC01000004">
    <property type="protein sequence ID" value="SMC71372.1"/>
    <property type="molecule type" value="Genomic_DNA"/>
</dbReference>